<organism evidence="1">
    <name type="scientific">marine metagenome</name>
    <dbReference type="NCBI Taxonomy" id="408172"/>
    <lineage>
        <taxon>unclassified sequences</taxon>
        <taxon>metagenomes</taxon>
        <taxon>ecological metagenomes</taxon>
    </lineage>
</organism>
<dbReference type="EMBL" id="UINC01005313">
    <property type="protein sequence ID" value="SVA20517.1"/>
    <property type="molecule type" value="Genomic_DNA"/>
</dbReference>
<accession>A0A381TZT0</accession>
<evidence type="ECO:0000313" key="1">
    <source>
        <dbReference type="EMBL" id="SVA20517.1"/>
    </source>
</evidence>
<name>A0A381TZT0_9ZZZZ</name>
<dbReference type="AlphaFoldDB" id="A0A381TZT0"/>
<dbReference type="Gene3D" id="1.20.1290.10">
    <property type="entry name" value="AhpD-like"/>
    <property type="match status" value="1"/>
</dbReference>
<protein>
    <submittedName>
        <fullName evidence="1">Uncharacterized protein</fullName>
    </submittedName>
</protein>
<dbReference type="SUPFAM" id="SSF69118">
    <property type="entry name" value="AhpD-like"/>
    <property type="match status" value="1"/>
</dbReference>
<reference evidence="1" key="1">
    <citation type="submission" date="2018-05" db="EMBL/GenBank/DDBJ databases">
        <authorList>
            <person name="Lanie J.A."/>
            <person name="Ng W.-L."/>
            <person name="Kazmierczak K.M."/>
            <person name="Andrzejewski T.M."/>
            <person name="Davidsen T.M."/>
            <person name="Wayne K.J."/>
            <person name="Tettelin H."/>
            <person name="Glass J.I."/>
            <person name="Rusch D."/>
            <person name="Podicherti R."/>
            <person name="Tsui H.-C.T."/>
            <person name="Winkler M.E."/>
        </authorList>
    </citation>
    <scope>NUCLEOTIDE SEQUENCE</scope>
</reference>
<gene>
    <name evidence="1" type="ORF">METZ01_LOCUS73371</name>
</gene>
<proteinExistence type="predicted"/>
<dbReference type="InterPro" id="IPR029032">
    <property type="entry name" value="AhpD-like"/>
</dbReference>
<sequence length="64" mass="7167">MSWIKENPKHGELANVIKCMSINEDAMHAVWEMGNRLSFGSSALTRAQEEVIATVVSAINRCKY</sequence>